<evidence type="ECO:0000313" key="3">
    <source>
        <dbReference type="EMBL" id="PUA34359.1"/>
    </source>
</evidence>
<feature type="domain" description="Luciferase-like" evidence="2">
    <location>
        <begin position="12"/>
        <end position="324"/>
    </location>
</feature>
<sequence>MVKFGLHLTVLPVADLVHAGVFAEKYGFTSAWVPDHYTDMPPSGDKVDPWVTLTAIGVQTKNMRLATDVTDVIRAHPTKVAHIAATLDELTGGRVILGLGAGEAMNIVAYGMPWEDPETRVSRLKEAIEVIRLSWKSSRANPVNFEGRFYRLKNAWIDQVPVQKPAPPIYVGALGSPRSLRLVGEVADGWKPWLSTPELYQKRLEIIKDAAKKAGRDFEAIDKIAFIYTAVTDDPSMRKAAVDAIKPEIIMLTHRKTLKELGFEVPIPETMDYSYQRAPPVEEVVEHPRKAAEAMLDKIAEKFLAVGTADEVIAGIEKFLKAGAKNVVIKDLIGLYVTGDVRKLEEQIKLLGEKVLPYFKEK</sequence>
<dbReference type="InterPro" id="IPR050564">
    <property type="entry name" value="F420-G6PD/mer"/>
</dbReference>
<dbReference type="EMBL" id="NDWU01000001">
    <property type="protein sequence ID" value="PUA34359.1"/>
    <property type="molecule type" value="Genomic_DNA"/>
</dbReference>
<dbReference type="AlphaFoldDB" id="A0A2R7YAL7"/>
<dbReference type="InterPro" id="IPR011251">
    <property type="entry name" value="Luciferase-like_dom"/>
</dbReference>
<accession>A0A2R7YAL7</accession>
<dbReference type="GO" id="GO:0016705">
    <property type="term" value="F:oxidoreductase activity, acting on paired donors, with incorporation or reduction of molecular oxygen"/>
    <property type="evidence" value="ECO:0007669"/>
    <property type="project" value="InterPro"/>
</dbReference>
<dbReference type="PANTHER" id="PTHR43244">
    <property type="match status" value="1"/>
</dbReference>
<dbReference type="Pfam" id="PF00296">
    <property type="entry name" value="Bac_luciferase"/>
    <property type="match status" value="1"/>
</dbReference>
<proteinExistence type="predicted"/>
<evidence type="ECO:0000259" key="2">
    <source>
        <dbReference type="Pfam" id="PF00296"/>
    </source>
</evidence>
<evidence type="ECO:0000313" key="4">
    <source>
        <dbReference type="Proteomes" id="UP000244066"/>
    </source>
</evidence>
<dbReference type="InterPro" id="IPR036661">
    <property type="entry name" value="Luciferase-like_sf"/>
</dbReference>
<dbReference type="Proteomes" id="UP000244066">
    <property type="component" value="Unassembled WGS sequence"/>
</dbReference>
<protein>
    <recommendedName>
        <fullName evidence="2">Luciferase-like domain-containing protein</fullName>
    </recommendedName>
</protein>
<reference evidence="3 4" key="1">
    <citation type="submission" date="2017-04" db="EMBL/GenBank/DDBJ databases">
        <title>Draft Aigarchaeota genome from a New Zealand hot spring.</title>
        <authorList>
            <person name="Reysenbach A.-L."/>
            <person name="Donaho J.A."/>
            <person name="Gerhart J."/>
            <person name="Kelley J.F."/>
            <person name="Kouba K."/>
            <person name="Podar M."/>
            <person name="Stott M."/>
        </authorList>
    </citation>
    <scope>NUCLEOTIDE SEQUENCE [LARGE SCALE GENOMIC DNA]</scope>
    <source>
        <strain evidence="3">NZ13_MG1</strain>
    </source>
</reference>
<dbReference type="Gene3D" id="3.20.20.30">
    <property type="entry name" value="Luciferase-like domain"/>
    <property type="match status" value="1"/>
</dbReference>
<dbReference type="CDD" id="cd01097">
    <property type="entry name" value="Tetrahydromethanopterin_reductase"/>
    <property type="match status" value="1"/>
</dbReference>
<keyword evidence="1" id="KW-0560">Oxidoreductase</keyword>
<organism evidence="3 4">
    <name type="scientific">Candidatus Terraquivivens tikiterensis</name>
    <dbReference type="NCBI Taxonomy" id="1980982"/>
    <lineage>
        <taxon>Archaea</taxon>
        <taxon>Nitrososphaerota</taxon>
        <taxon>Candidatus Wolframiiraptoraceae</taxon>
        <taxon>Candidatus Terraquivivens</taxon>
    </lineage>
</organism>
<comment type="caution">
    <text evidence="3">The sequence shown here is derived from an EMBL/GenBank/DDBJ whole genome shotgun (WGS) entry which is preliminary data.</text>
</comment>
<dbReference type="SUPFAM" id="SSF51679">
    <property type="entry name" value="Bacterial luciferase-like"/>
    <property type="match status" value="1"/>
</dbReference>
<dbReference type="PANTHER" id="PTHR43244:SF1">
    <property type="entry name" value="5,10-METHYLENETETRAHYDROMETHANOPTERIN REDUCTASE"/>
    <property type="match status" value="1"/>
</dbReference>
<gene>
    <name evidence="3" type="ORF">B9J98_00510</name>
</gene>
<evidence type="ECO:0000256" key="1">
    <source>
        <dbReference type="ARBA" id="ARBA00023002"/>
    </source>
</evidence>
<name>A0A2R7YAL7_9ARCH</name>